<evidence type="ECO:0000256" key="1">
    <source>
        <dbReference type="SAM" id="MobiDB-lite"/>
    </source>
</evidence>
<dbReference type="Proteomes" id="UP000008064">
    <property type="component" value="Unassembled WGS sequence"/>
</dbReference>
<dbReference type="AlphaFoldDB" id="F8NHH8"/>
<dbReference type="GeneID" id="18817349"/>
<reference evidence="2" key="1">
    <citation type="submission" date="2011-04" db="EMBL/GenBank/DDBJ databases">
        <title>Evolution of plant cell wall degrading machinery underlies the functional diversity of forest fungi.</title>
        <authorList>
            <consortium name="US DOE Joint Genome Institute (JGI-PGF)"/>
            <person name="Eastwood D.C."/>
            <person name="Floudas D."/>
            <person name="Binder M."/>
            <person name="Majcherczyk A."/>
            <person name="Schneider P."/>
            <person name="Aerts A."/>
            <person name="Asiegbu F.O."/>
            <person name="Baker S.E."/>
            <person name="Barry K."/>
            <person name="Bendiksby M."/>
            <person name="Blumentritt M."/>
            <person name="Coutinho P.M."/>
            <person name="Cullen D."/>
            <person name="Cullen D."/>
            <person name="Gathman A."/>
            <person name="Goodell B."/>
            <person name="Henrissat B."/>
            <person name="Ihrmark K."/>
            <person name="Kauserud H."/>
            <person name="Kohler A."/>
            <person name="LaButti K."/>
            <person name="Lapidus A."/>
            <person name="Lavin J.L."/>
            <person name="Lee Y.-H."/>
            <person name="Lindquist E."/>
            <person name="Lilly W."/>
            <person name="Lucas S."/>
            <person name="Morin E."/>
            <person name="Murat C."/>
            <person name="Oguiza J.A."/>
            <person name="Park J."/>
            <person name="Pisabarro A.G."/>
            <person name="Riley R."/>
            <person name="Rosling A."/>
            <person name="Salamov A."/>
            <person name="Schmidt O."/>
            <person name="Schmutz J."/>
            <person name="Skrede I."/>
            <person name="Stenlid J."/>
            <person name="Wiebenga A."/>
            <person name="Xie X."/>
            <person name="Kues U."/>
            <person name="Hibbett D.S."/>
            <person name="Hoffmeister D."/>
            <person name="Hogberg N."/>
            <person name="Martin F."/>
            <person name="Grigoriev I.V."/>
            <person name="Watkinson S.C."/>
        </authorList>
    </citation>
    <scope>NUCLEOTIDE SEQUENCE</scope>
    <source>
        <strain evidence="2">S7.9</strain>
    </source>
</reference>
<protein>
    <submittedName>
        <fullName evidence="2">Uncharacterized protein</fullName>
    </submittedName>
</protein>
<dbReference type="KEGG" id="sla:SERLADRAFT_456524"/>
<feature type="compositionally biased region" description="Basic and acidic residues" evidence="1">
    <location>
        <begin position="1"/>
        <end position="16"/>
    </location>
</feature>
<evidence type="ECO:0000313" key="2">
    <source>
        <dbReference type="EMBL" id="EGO29149.1"/>
    </source>
</evidence>
<accession>F8NHH8</accession>
<proteinExistence type="predicted"/>
<organism>
    <name type="scientific">Serpula lacrymans var. lacrymans (strain S7.9)</name>
    <name type="common">Dry rot fungus</name>
    <dbReference type="NCBI Taxonomy" id="578457"/>
    <lineage>
        <taxon>Eukaryota</taxon>
        <taxon>Fungi</taxon>
        <taxon>Dikarya</taxon>
        <taxon>Basidiomycota</taxon>
        <taxon>Agaricomycotina</taxon>
        <taxon>Agaricomycetes</taxon>
        <taxon>Agaricomycetidae</taxon>
        <taxon>Boletales</taxon>
        <taxon>Coniophorineae</taxon>
        <taxon>Serpulaceae</taxon>
        <taxon>Serpula</taxon>
    </lineage>
</organism>
<feature type="region of interest" description="Disordered" evidence="1">
    <location>
        <begin position="1"/>
        <end position="99"/>
    </location>
</feature>
<sequence>MKSRTDLHVKSETTKFKDKRYHYHHQRSHDDDDDDDYDLQSTRAERDSRGIHMSSAPSANYEASRRACTELLPPPPNTTPQVVKQTPNGGSGPFCLGRKRASGTIKPLADLESISFTKRPRCSHRSPHTVTSSRAETTIMSVLDSRSVFVL</sequence>
<gene>
    <name evidence="2" type="ORF">SERLADRAFT_456524</name>
</gene>
<dbReference type="EMBL" id="GL945429">
    <property type="protein sequence ID" value="EGO29149.1"/>
    <property type="molecule type" value="Genomic_DNA"/>
</dbReference>
<dbReference type="RefSeq" id="XP_007313391.1">
    <property type="nucleotide sequence ID" value="XM_007313329.1"/>
</dbReference>
<feature type="compositionally biased region" description="Basic residues" evidence="1">
    <location>
        <begin position="17"/>
        <end position="27"/>
    </location>
</feature>
<name>F8NHH8_SERL9</name>
<dbReference type="HOGENOM" id="CLU_1732580_0_0_1"/>